<dbReference type="InterPro" id="IPR000014">
    <property type="entry name" value="PAS"/>
</dbReference>
<dbReference type="PANTHER" id="PTHR44757:SF2">
    <property type="entry name" value="BIOFILM ARCHITECTURE MAINTENANCE PROTEIN MBAA"/>
    <property type="match status" value="1"/>
</dbReference>
<dbReference type="CDD" id="cd01949">
    <property type="entry name" value="GGDEF"/>
    <property type="match status" value="1"/>
</dbReference>
<dbReference type="AlphaFoldDB" id="A0A1G6LSU4"/>
<evidence type="ECO:0000313" key="3">
    <source>
        <dbReference type="EMBL" id="SDC46174.1"/>
    </source>
</evidence>
<accession>A0A1G6LSU4</accession>
<dbReference type="SMART" id="SM00267">
    <property type="entry name" value="GGDEF"/>
    <property type="match status" value="1"/>
</dbReference>
<dbReference type="RefSeq" id="WP_092740518.1">
    <property type="nucleotide sequence ID" value="NZ_FMZC01000002.1"/>
</dbReference>
<dbReference type="InterPro" id="IPR000160">
    <property type="entry name" value="GGDEF_dom"/>
</dbReference>
<dbReference type="PROSITE" id="PS50112">
    <property type="entry name" value="PAS"/>
    <property type="match status" value="1"/>
</dbReference>
<evidence type="ECO:0000259" key="2">
    <source>
        <dbReference type="PROSITE" id="PS50887"/>
    </source>
</evidence>
<dbReference type="Proteomes" id="UP000198781">
    <property type="component" value="Unassembled WGS sequence"/>
</dbReference>
<dbReference type="InterPro" id="IPR052155">
    <property type="entry name" value="Biofilm_reg_signaling"/>
</dbReference>
<name>A0A1G6LSU4_9BURK</name>
<evidence type="ECO:0000259" key="1">
    <source>
        <dbReference type="PROSITE" id="PS50112"/>
    </source>
</evidence>
<dbReference type="SUPFAM" id="SSF55073">
    <property type="entry name" value="Nucleotide cyclase"/>
    <property type="match status" value="1"/>
</dbReference>
<dbReference type="GO" id="GO:0003824">
    <property type="term" value="F:catalytic activity"/>
    <property type="evidence" value="ECO:0007669"/>
    <property type="project" value="UniProtKB-ARBA"/>
</dbReference>
<dbReference type="Pfam" id="PF00990">
    <property type="entry name" value="GGDEF"/>
    <property type="match status" value="1"/>
</dbReference>
<reference evidence="3 4" key="1">
    <citation type="submission" date="2016-10" db="EMBL/GenBank/DDBJ databases">
        <authorList>
            <person name="de Groot N.N."/>
        </authorList>
    </citation>
    <scope>NUCLEOTIDE SEQUENCE [LARGE SCALE GENOMIC DNA]</scope>
    <source>
        <strain evidence="3 4">DSM 16619</strain>
    </source>
</reference>
<dbReference type="PROSITE" id="PS50887">
    <property type="entry name" value="GGDEF"/>
    <property type="match status" value="1"/>
</dbReference>
<dbReference type="OrthoDB" id="8929028at2"/>
<dbReference type="Pfam" id="PF00989">
    <property type="entry name" value="PAS"/>
    <property type="match status" value="1"/>
</dbReference>
<feature type="domain" description="PAS" evidence="1">
    <location>
        <begin position="23"/>
        <end position="93"/>
    </location>
</feature>
<dbReference type="Gene3D" id="3.30.450.20">
    <property type="entry name" value="PAS domain"/>
    <property type="match status" value="2"/>
</dbReference>
<gene>
    <name evidence="3" type="ORF">SAMN05192589_102245</name>
</gene>
<dbReference type="NCBIfam" id="TIGR00229">
    <property type="entry name" value="sensory_box"/>
    <property type="match status" value="2"/>
</dbReference>
<keyword evidence="4" id="KW-1185">Reference proteome</keyword>
<dbReference type="Gene3D" id="3.30.70.270">
    <property type="match status" value="1"/>
</dbReference>
<dbReference type="GO" id="GO:0006355">
    <property type="term" value="P:regulation of DNA-templated transcription"/>
    <property type="evidence" value="ECO:0007669"/>
    <property type="project" value="InterPro"/>
</dbReference>
<dbReference type="InterPro" id="IPR035965">
    <property type="entry name" value="PAS-like_dom_sf"/>
</dbReference>
<evidence type="ECO:0000313" key="4">
    <source>
        <dbReference type="Proteomes" id="UP000198781"/>
    </source>
</evidence>
<dbReference type="CDD" id="cd00130">
    <property type="entry name" value="PAS"/>
    <property type="match status" value="2"/>
</dbReference>
<dbReference type="InterPro" id="IPR043128">
    <property type="entry name" value="Rev_trsase/Diguanyl_cyclase"/>
</dbReference>
<dbReference type="PANTHER" id="PTHR44757">
    <property type="entry name" value="DIGUANYLATE CYCLASE DGCP"/>
    <property type="match status" value="1"/>
</dbReference>
<sequence>MTPNELQGFRALPASGSAPEFSAEEMLGLLTRSVGATVAVVNRQQRVVYVNDEYARWFGAPAVELVGKTLLELYGDYNHSRFMPFVERVLRGERLNYQRLVHNPEGFEEWRTICLAPWRNPQGEIDGFVTTALDVHELQVTMNALRAANQRLSSHMDNSPLAVLEMDHELRLLHCSRRAVQLMGWEDVVQIEARSLLALPGTAAMDENLTQALANLQSGRESQNRVETCFLRGDGKEMHCEWFNSALTDAESRVTSIMSLVQDVSAKIEISRQQQYLANHDSLTGLYNRSAFHRRCERSLEAARHHAGTVALLFIDLDGFKKINDEQGHKVGDEVLRLVAKRLGNVVRAQDTVARLGGDEFLVMLDTDVTHSAPSSMGHRIIDALAQPMRVEGCDVRVGASIGVATYPPIEGDIEVLMGHADQAMYAAKRAGSGCVRHAELPPPP</sequence>
<protein>
    <submittedName>
        <fullName evidence="3">PAS domain S-box-containing protein/diguanylate cyclase (GGDEF) domain-containing protein</fullName>
    </submittedName>
</protein>
<proteinExistence type="predicted"/>
<dbReference type="InterPro" id="IPR029787">
    <property type="entry name" value="Nucleotide_cyclase"/>
</dbReference>
<dbReference type="EMBL" id="FMZC01000002">
    <property type="protein sequence ID" value="SDC46174.1"/>
    <property type="molecule type" value="Genomic_DNA"/>
</dbReference>
<dbReference type="InterPro" id="IPR013656">
    <property type="entry name" value="PAS_4"/>
</dbReference>
<dbReference type="FunFam" id="3.30.70.270:FF:000001">
    <property type="entry name" value="Diguanylate cyclase domain protein"/>
    <property type="match status" value="1"/>
</dbReference>
<dbReference type="InterPro" id="IPR013767">
    <property type="entry name" value="PAS_fold"/>
</dbReference>
<dbReference type="SMART" id="SM00091">
    <property type="entry name" value="PAS"/>
    <property type="match status" value="2"/>
</dbReference>
<feature type="domain" description="GGDEF" evidence="2">
    <location>
        <begin position="308"/>
        <end position="441"/>
    </location>
</feature>
<dbReference type="Pfam" id="PF08448">
    <property type="entry name" value="PAS_4"/>
    <property type="match status" value="1"/>
</dbReference>
<organism evidence="3 4">
    <name type="scientific">Paracidovorax valerianellae</name>
    <dbReference type="NCBI Taxonomy" id="187868"/>
    <lineage>
        <taxon>Bacteria</taxon>
        <taxon>Pseudomonadati</taxon>
        <taxon>Pseudomonadota</taxon>
        <taxon>Betaproteobacteria</taxon>
        <taxon>Burkholderiales</taxon>
        <taxon>Comamonadaceae</taxon>
        <taxon>Paracidovorax</taxon>
    </lineage>
</organism>
<dbReference type="NCBIfam" id="TIGR00254">
    <property type="entry name" value="GGDEF"/>
    <property type="match status" value="1"/>
</dbReference>
<dbReference type="STRING" id="187868.SAMN05192589_102245"/>
<dbReference type="SUPFAM" id="SSF55785">
    <property type="entry name" value="PYP-like sensor domain (PAS domain)"/>
    <property type="match status" value="2"/>
</dbReference>